<comment type="caution">
    <text evidence="3">The sequence shown here is derived from an EMBL/GenBank/DDBJ whole genome shotgun (WGS) entry which is preliminary data.</text>
</comment>
<evidence type="ECO:0000259" key="2">
    <source>
        <dbReference type="Pfam" id="PF22422"/>
    </source>
</evidence>
<proteinExistence type="predicted"/>
<dbReference type="RefSeq" id="WP_262873701.1">
    <property type="nucleotide sequence ID" value="NZ_BAABKW010000002.1"/>
</dbReference>
<organism evidence="3 4">
    <name type="scientific">Microbacterium fluvii</name>
    <dbReference type="NCBI Taxonomy" id="415215"/>
    <lineage>
        <taxon>Bacteria</taxon>
        <taxon>Bacillati</taxon>
        <taxon>Actinomycetota</taxon>
        <taxon>Actinomycetes</taxon>
        <taxon>Micrococcales</taxon>
        <taxon>Microbacteriaceae</taxon>
        <taxon>Microbacterium</taxon>
    </lineage>
</organism>
<reference evidence="4" key="1">
    <citation type="journal article" date="2019" name="Int. J. Syst. Evol. Microbiol.">
        <title>The Global Catalogue of Microorganisms (GCM) 10K type strain sequencing project: providing services to taxonomists for standard genome sequencing and annotation.</title>
        <authorList>
            <consortium name="The Broad Institute Genomics Platform"/>
            <consortium name="The Broad Institute Genome Sequencing Center for Infectious Disease"/>
            <person name="Wu L."/>
            <person name="Ma J."/>
        </authorList>
    </citation>
    <scope>NUCLEOTIDE SEQUENCE [LARGE SCALE GENOMIC DNA]</scope>
    <source>
        <strain evidence="4">CGMCC 1.15772</strain>
    </source>
</reference>
<gene>
    <name evidence="3" type="ORF">ACFQRL_07650</name>
</gene>
<dbReference type="Pfam" id="PF14742">
    <property type="entry name" value="GDE_N_bis"/>
    <property type="match status" value="1"/>
</dbReference>
<name>A0ABW2HBX9_9MICO</name>
<dbReference type="InterPro" id="IPR054491">
    <property type="entry name" value="MGH1-like_GH"/>
</dbReference>
<dbReference type="InterPro" id="IPR008928">
    <property type="entry name" value="6-hairpin_glycosidase_sf"/>
</dbReference>
<dbReference type="Proteomes" id="UP001596507">
    <property type="component" value="Unassembled WGS sequence"/>
</dbReference>
<dbReference type="EMBL" id="JBHTBE010000001">
    <property type="protein sequence ID" value="MFC7268828.1"/>
    <property type="molecule type" value="Genomic_DNA"/>
</dbReference>
<evidence type="ECO:0000313" key="4">
    <source>
        <dbReference type="Proteomes" id="UP001596507"/>
    </source>
</evidence>
<feature type="domain" description="Mannosylglycerate hydrolase MGH1-like glycoside hydrolase" evidence="2">
    <location>
        <begin position="345"/>
        <end position="575"/>
    </location>
</feature>
<keyword evidence="4" id="KW-1185">Reference proteome</keyword>
<dbReference type="Gene3D" id="1.50.10.10">
    <property type="match status" value="1"/>
</dbReference>
<evidence type="ECO:0000259" key="1">
    <source>
        <dbReference type="Pfam" id="PF14742"/>
    </source>
</evidence>
<sequence length="622" mass="66187">MSAPRQPFLTDAIMTLHAPTQVWSARDGDLGTGAIEGIYHGDTRFAHVVELTSAGAHPEVISTASPAASRLKVEAVLRDVDGDQPDPQVRLSRDRTVGDGLVRERITVRSHRDAEMRVALELRLVPEFAPLQEVKAGAPAPREWTAEVGDGLVTVTGTGSRMTLSAPAARLSASGAVRAEWMLVCPARGELSVEWAIALHDPSLVVRGAPPAGWEAELAPEADPRLRLWVRRALSDLEALRLVLPAHPDDVFVGAGAPWFLTLFGRDSLWAARLLLPLDARLAASTLRVLARLQGTTHAPERAEAPGKILHELRAGALELPGEGVVLPPLYYGTVDATPLWVCLLAEAAERGMPDDEVRALLPALRAALDWMLESAGDDGFLDYVDETGHGLSNQGWKDSGDSIQWRDGTLAAGPIALCEVQGYAYEAAVEGARLLERFDEPGVARLRAWAAGLRARFAERFWVTTPEGTYPAIALDRDGSAVDTLTSNIGHLLGTGILDADQERAVAGLLVGPTMSSGFGVRTMSTAAAGYWPLSYHGGSVWAHDSAIVAHGMARAGCRAEAAAVVAGLLAAAEAFDYRMPELHAGDSDADAPVPAPYPAACRPQAWSAAAAVTCWDVSRE</sequence>
<dbReference type="SUPFAM" id="SSF48208">
    <property type="entry name" value="Six-hairpin glycosidases"/>
    <property type="match status" value="1"/>
</dbReference>
<dbReference type="InterPro" id="IPR032856">
    <property type="entry name" value="GDE_N_bis"/>
</dbReference>
<evidence type="ECO:0000313" key="3">
    <source>
        <dbReference type="EMBL" id="MFC7268828.1"/>
    </source>
</evidence>
<dbReference type="InterPro" id="IPR012341">
    <property type="entry name" value="6hp_glycosidase-like_sf"/>
</dbReference>
<dbReference type="Pfam" id="PF22422">
    <property type="entry name" value="MGH1-like_GH"/>
    <property type="match status" value="1"/>
</dbReference>
<feature type="domain" description="Putative glycogen debranching enzyme N-terminal" evidence="1">
    <location>
        <begin position="17"/>
        <end position="195"/>
    </location>
</feature>
<protein>
    <submittedName>
        <fullName evidence="3">Glycogen debranching N-terminal domain-containing protein</fullName>
    </submittedName>
</protein>
<accession>A0ABW2HBX9</accession>